<dbReference type="Proteomes" id="UP001209755">
    <property type="component" value="Unassembled WGS sequence"/>
</dbReference>
<reference evidence="2" key="1">
    <citation type="submission" date="2023-07" db="EMBL/GenBank/DDBJ databases">
        <title>Genome sequencing of Purple Non-Sulfur Bacteria from various extreme environments.</title>
        <authorList>
            <person name="Mayer M."/>
        </authorList>
    </citation>
    <scope>NUCLEOTIDE SEQUENCE [LARGE SCALE GENOMIC DNA]</scope>
    <source>
        <strain evidence="2">DSM 17935</strain>
    </source>
</reference>
<sequence>MSKELQSTGFLTRPATVLTAALKALSATVEHRRQIRRDRRELRQMLTWSNRALEDIGLTRMDVRMALDLSGKTDAATWLASLKSQRQATFQEEAAKRLATCRELARNIAERRRSLASWGPAQEPCCS</sequence>
<organism evidence="1 2">
    <name type="scientific">Rhodobium gokarnense</name>
    <dbReference type="NCBI Taxonomy" id="364296"/>
    <lineage>
        <taxon>Bacteria</taxon>
        <taxon>Pseudomonadati</taxon>
        <taxon>Pseudomonadota</taxon>
        <taxon>Alphaproteobacteria</taxon>
        <taxon>Hyphomicrobiales</taxon>
        <taxon>Rhodobiaceae</taxon>
        <taxon>Rhodobium</taxon>
    </lineage>
</organism>
<gene>
    <name evidence="1" type="ORF">M2319_002439</name>
</gene>
<dbReference type="EMBL" id="JAOQNS010000006">
    <property type="protein sequence ID" value="MCW2308100.1"/>
    <property type="molecule type" value="Genomic_DNA"/>
</dbReference>
<accession>A0ABT3HCI4</accession>
<protein>
    <submittedName>
        <fullName evidence="1">Uncharacterized protein YjiS (DUF1127 family)</fullName>
    </submittedName>
</protein>
<keyword evidence="2" id="KW-1185">Reference proteome</keyword>
<proteinExistence type="predicted"/>
<evidence type="ECO:0000313" key="2">
    <source>
        <dbReference type="Proteomes" id="UP001209755"/>
    </source>
</evidence>
<evidence type="ECO:0000313" key="1">
    <source>
        <dbReference type="EMBL" id="MCW2308100.1"/>
    </source>
</evidence>
<dbReference type="RefSeq" id="WP_264601726.1">
    <property type="nucleotide sequence ID" value="NZ_JAOQNS010000006.1"/>
</dbReference>
<name>A0ABT3HCI4_9HYPH</name>
<comment type="caution">
    <text evidence="1">The sequence shown here is derived from an EMBL/GenBank/DDBJ whole genome shotgun (WGS) entry which is preliminary data.</text>
</comment>